<dbReference type="GO" id="GO:0004930">
    <property type="term" value="F:G protein-coupled receptor activity"/>
    <property type="evidence" value="ECO:0007669"/>
    <property type="project" value="InterPro"/>
</dbReference>
<dbReference type="Gene3D" id="3.40.50.2300">
    <property type="match status" value="1"/>
</dbReference>
<evidence type="ECO:0000256" key="4">
    <source>
        <dbReference type="ARBA" id="ARBA00023136"/>
    </source>
</evidence>
<feature type="chain" id="PRO_5013871392" description="Receptor ligand binding region domain-containing protein" evidence="5">
    <location>
        <begin position="29"/>
        <end position="269"/>
    </location>
</feature>
<name>A0A2D4IR10_MICLE</name>
<proteinExistence type="predicted"/>
<evidence type="ECO:0000256" key="5">
    <source>
        <dbReference type="SAM" id="SignalP"/>
    </source>
</evidence>
<reference evidence="7" key="1">
    <citation type="submission" date="2017-07" db="EMBL/GenBank/DDBJ databases">
        <authorList>
            <person name="Mikheyev A."/>
            <person name="Grau M."/>
        </authorList>
    </citation>
    <scope>NUCLEOTIDE SEQUENCE</scope>
    <source>
        <tissue evidence="7">Venom_gland</tissue>
    </source>
</reference>
<dbReference type="InterPro" id="IPR001828">
    <property type="entry name" value="ANF_lig-bd_rcpt"/>
</dbReference>
<organism evidence="7">
    <name type="scientific">Micrurus lemniscatus lemniscatus</name>
    <dbReference type="NCBI Taxonomy" id="129467"/>
    <lineage>
        <taxon>Eukaryota</taxon>
        <taxon>Metazoa</taxon>
        <taxon>Chordata</taxon>
        <taxon>Craniata</taxon>
        <taxon>Vertebrata</taxon>
        <taxon>Euteleostomi</taxon>
        <taxon>Lepidosauria</taxon>
        <taxon>Squamata</taxon>
        <taxon>Bifurcata</taxon>
        <taxon>Unidentata</taxon>
        <taxon>Episquamata</taxon>
        <taxon>Toxicofera</taxon>
        <taxon>Serpentes</taxon>
        <taxon>Colubroidea</taxon>
        <taxon>Elapidae</taxon>
        <taxon>Elapinae</taxon>
        <taxon>Micrurus</taxon>
    </lineage>
</organism>
<dbReference type="InterPro" id="IPR000068">
    <property type="entry name" value="GPCR_3_Ca_sens_rcpt-rel"/>
</dbReference>
<comment type="subcellular location">
    <subcellularLocation>
        <location evidence="1">Membrane</location>
    </subcellularLocation>
</comment>
<dbReference type="EMBL" id="IACK01113782">
    <property type="protein sequence ID" value="LAA86639.1"/>
    <property type="molecule type" value="Transcribed_RNA"/>
</dbReference>
<dbReference type="PANTHER" id="PTHR24061">
    <property type="entry name" value="CALCIUM-SENSING RECEPTOR-RELATED"/>
    <property type="match status" value="1"/>
</dbReference>
<protein>
    <recommendedName>
        <fullName evidence="6">Receptor ligand binding region domain-containing protein</fullName>
    </recommendedName>
</protein>
<accession>A0A2D4IR10</accession>
<dbReference type="GO" id="GO:0005886">
    <property type="term" value="C:plasma membrane"/>
    <property type="evidence" value="ECO:0007669"/>
    <property type="project" value="TreeGrafter"/>
</dbReference>
<evidence type="ECO:0000256" key="3">
    <source>
        <dbReference type="ARBA" id="ARBA00022989"/>
    </source>
</evidence>
<keyword evidence="4" id="KW-0472">Membrane</keyword>
<keyword evidence="3" id="KW-1133">Transmembrane helix</keyword>
<dbReference type="PANTHER" id="PTHR24061:SF599">
    <property type="entry name" value="G-PROTEIN COUPLED RECEPTORS FAMILY 3 PROFILE DOMAIN-CONTAINING PROTEIN"/>
    <property type="match status" value="1"/>
</dbReference>
<dbReference type="AlphaFoldDB" id="A0A2D4IR10"/>
<dbReference type="Pfam" id="PF01094">
    <property type="entry name" value="ANF_receptor"/>
    <property type="match status" value="1"/>
</dbReference>
<dbReference type="InterPro" id="IPR028082">
    <property type="entry name" value="Peripla_BP_I"/>
</dbReference>
<sequence length="269" mass="31508">MLPKEGIQYPGIVQLLTLLRWTLIGLFASDTDEGENFMRTLTPMLVRNGICVVISQFSATGHTEPLRDAISKWRQVNVFVHFMEYDFSFDKILPFHLIFISLPGPIEGKVWIISPLIKLIIRRHWLFQYIHSIWNFDFRNKDKANNDVFEPILFVQRQFQDQSFHCSFSKQLFSDKGRKRCTQKIPLDSPKKWNSIQILNDHHVYSVIKTLAHSLDVAYSSRSRRRRKKCKECFGVPRLQSWQVWGPDKDTSNLVSLVGIQRTRVPTSL</sequence>
<evidence type="ECO:0000259" key="6">
    <source>
        <dbReference type="Pfam" id="PF01094"/>
    </source>
</evidence>
<evidence type="ECO:0000256" key="1">
    <source>
        <dbReference type="ARBA" id="ARBA00004370"/>
    </source>
</evidence>
<feature type="domain" description="Receptor ligand binding region" evidence="6">
    <location>
        <begin position="8"/>
        <end position="233"/>
    </location>
</feature>
<reference evidence="7" key="2">
    <citation type="submission" date="2017-11" db="EMBL/GenBank/DDBJ databases">
        <title>Coralsnake Venomics: Analyses of Venom Gland Transcriptomes and Proteomes of Six Brazilian Taxa.</title>
        <authorList>
            <person name="Aird S.D."/>
            <person name="Jorge da Silva N."/>
            <person name="Qiu L."/>
            <person name="Villar-Briones A."/>
            <person name="Aparecida-Saddi V."/>
            <person name="Campos-Telles M.P."/>
            <person name="Grau M."/>
            <person name="Mikheyev A.S."/>
        </authorList>
    </citation>
    <scope>NUCLEOTIDE SEQUENCE</scope>
    <source>
        <tissue evidence="7">Venom_gland</tissue>
    </source>
</reference>
<keyword evidence="5" id="KW-0732">Signal</keyword>
<feature type="signal peptide" evidence="5">
    <location>
        <begin position="1"/>
        <end position="28"/>
    </location>
</feature>
<dbReference type="SUPFAM" id="SSF53822">
    <property type="entry name" value="Periplasmic binding protein-like I"/>
    <property type="match status" value="1"/>
</dbReference>
<evidence type="ECO:0000313" key="7">
    <source>
        <dbReference type="EMBL" id="LAA86639.1"/>
    </source>
</evidence>
<evidence type="ECO:0000256" key="2">
    <source>
        <dbReference type="ARBA" id="ARBA00022692"/>
    </source>
</evidence>
<keyword evidence="2" id="KW-0812">Transmembrane</keyword>